<dbReference type="Proteomes" id="UP000789901">
    <property type="component" value="Unassembled WGS sequence"/>
</dbReference>
<gene>
    <name evidence="1" type="ORF">GMARGA_LOCUS901</name>
</gene>
<sequence length="86" mass="9858">MKSETNSRIVKVDAKAIQNSYRLEIWYMEVAGSPFNATNKHTLGDTKKTIRTDILNLFEVLQNYIDCNMQLTTKLKIFCTLVIGSK</sequence>
<dbReference type="EMBL" id="CAJVQB010000190">
    <property type="protein sequence ID" value="CAG8473758.1"/>
    <property type="molecule type" value="Genomic_DNA"/>
</dbReference>
<proteinExistence type="predicted"/>
<evidence type="ECO:0000313" key="2">
    <source>
        <dbReference type="Proteomes" id="UP000789901"/>
    </source>
</evidence>
<reference evidence="1 2" key="1">
    <citation type="submission" date="2021-06" db="EMBL/GenBank/DDBJ databases">
        <authorList>
            <person name="Kallberg Y."/>
            <person name="Tangrot J."/>
            <person name="Rosling A."/>
        </authorList>
    </citation>
    <scope>NUCLEOTIDE SEQUENCE [LARGE SCALE GENOMIC DNA]</scope>
    <source>
        <strain evidence="1 2">120-4 pot B 10/14</strain>
    </source>
</reference>
<accession>A0ABM8VXT9</accession>
<name>A0ABM8VXT9_GIGMA</name>
<keyword evidence="2" id="KW-1185">Reference proteome</keyword>
<organism evidence="1 2">
    <name type="scientific">Gigaspora margarita</name>
    <dbReference type="NCBI Taxonomy" id="4874"/>
    <lineage>
        <taxon>Eukaryota</taxon>
        <taxon>Fungi</taxon>
        <taxon>Fungi incertae sedis</taxon>
        <taxon>Mucoromycota</taxon>
        <taxon>Glomeromycotina</taxon>
        <taxon>Glomeromycetes</taxon>
        <taxon>Diversisporales</taxon>
        <taxon>Gigasporaceae</taxon>
        <taxon>Gigaspora</taxon>
    </lineage>
</organism>
<protein>
    <submittedName>
        <fullName evidence="1">31898_t:CDS:1</fullName>
    </submittedName>
</protein>
<comment type="caution">
    <text evidence="1">The sequence shown here is derived from an EMBL/GenBank/DDBJ whole genome shotgun (WGS) entry which is preliminary data.</text>
</comment>
<evidence type="ECO:0000313" key="1">
    <source>
        <dbReference type="EMBL" id="CAG8473758.1"/>
    </source>
</evidence>